<dbReference type="SUPFAM" id="SSF110296">
    <property type="entry name" value="Oligoxyloglucan reducing end-specific cellobiohydrolase"/>
    <property type="match status" value="1"/>
</dbReference>
<keyword evidence="5" id="KW-0378">Hydrolase</keyword>
<feature type="transmembrane region" description="Helical" evidence="3">
    <location>
        <begin position="12"/>
        <end position="37"/>
    </location>
</feature>
<keyword evidence="3" id="KW-0812">Transmembrane</keyword>
<evidence type="ECO:0000256" key="1">
    <source>
        <dbReference type="ARBA" id="ARBA00022531"/>
    </source>
</evidence>
<evidence type="ECO:0000256" key="3">
    <source>
        <dbReference type="SAM" id="Phobius"/>
    </source>
</evidence>
<feature type="domain" description="Photosynthesis system II assembly factor Ycf48/Hcf136-like" evidence="4">
    <location>
        <begin position="88"/>
        <end position="213"/>
    </location>
</feature>
<dbReference type="Proteomes" id="UP000580043">
    <property type="component" value="Unassembled WGS sequence"/>
</dbReference>
<organism evidence="5 6">
    <name type="scientific">Zoogloea dura</name>
    <dbReference type="NCBI Taxonomy" id="2728840"/>
    <lineage>
        <taxon>Bacteria</taxon>
        <taxon>Pseudomonadati</taxon>
        <taxon>Pseudomonadota</taxon>
        <taxon>Betaproteobacteria</taxon>
        <taxon>Rhodocyclales</taxon>
        <taxon>Zoogloeaceae</taxon>
        <taxon>Zoogloea</taxon>
    </lineage>
</organism>
<evidence type="ECO:0000313" key="5">
    <source>
        <dbReference type="EMBL" id="NML28346.1"/>
    </source>
</evidence>
<keyword evidence="2" id="KW-0604">Photosystem II</keyword>
<dbReference type="GO" id="GO:0016787">
    <property type="term" value="F:hydrolase activity"/>
    <property type="evidence" value="ECO:0007669"/>
    <property type="project" value="UniProtKB-KW"/>
</dbReference>
<keyword evidence="3" id="KW-1133">Transmembrane helix</keyword>
<dbReference type="RefSeq" id="WP_169147873.1">
    <property type="nucleotide sequence ID" value="NZ_JABBGA010000025.1"/>
</dbReference>
<dbReference type="AlphaFoldDB" id="A0A848GC72"/>
<dbReference type="GO" id="GO:0009523">
    <property type="term" value="C:photosystem II"/>
    <property type="evidence" value="ECO:0007669"/>
    <property type="project" value="UniProtKB-KW"/>
</dbReference>
<proteinExistence type="predicted"/>
<keyword evidence="1" id="KW-0602">Photosynthesis</keyword>
<dbReference type="GO" id="GO:0015979">
    <property type="term" value="P:photosynthesis"/>
    <property type="evidence" value="ECO:0007669"/>
    <property type="project" value="UniProtKB-KW"/>
</dbReference>
<comment type="caution">
    <text evidence="5">The sequence shown here is derived from an EMBL/GenBank/DDBJ whole genome shotgun (WGS) entry which is preliminary data.</text>
</comment>
<keyword evidence="6" id="KW-1185">Reference proteome</keyword>
<dbReference type="PANTHER" id="PTHR47199:SF2">
    <property type="entry name" value="PHOTOSYSTEM II STABILITY_ASSEMBLY FACTOR HCF136, CHLOROPLASTIC"/>
    <property type="match status" value="1"/>
</dbReference>
<dbReference type="Gene3D" id="2.130.10.10">
    <property type="entry name" value="YVTN repeat-like/Quinoprotein amine dehydrogenase"/>
    <property type="match status" value="2"/>
</dbReference>
<gene>
    <name evidence="5" type="ORF">HHL15_21520</name>
</gene>
<dbReference type="InterPro" id="IPR028203">
    <property type="entry name" value="PSII_CF48-like_dom"/>
</dbReference>
<dbReference type="CDD" id="cd15482">
    <property type="entry name" value="Sialidase_non-viral"/>
    <property type="match status" value="1"/>
</dbReference>
<dbReference type="EMBL" id="JABBGA010000025">
    <property type="protein sequence ID" value="NML28346.1"/>
    <property type="molecule type" value="Genomic_DNA"/>
</dbReference>
<protein>
    <submittedName>
        <fullName evidence="5">Glycosyl hydrolase</fullName>
    </submittedName>
</protein>
<evidence type="ECO:0000313" key="6">
    <source>
        <dbReference type="Proteomes" id="UP000580043"/>
    </source>
</evidence>
<dbReference type="Pfam" id="PF14870">
    <property type="entry name" value="PSII_BNR"/>
    <property type="match status" value="1"/>
</dbReference>
<feature type="transmembrane region" description="Helical" evidence="3">
    <location>
        <begin position="57"/>
        <end position="76"/>
    </location>
</feature>
<accession>A0A848GC72</accession>
<dbReference type="InterPro" id="IPR015943">
    <property type="entry name" value="WD40/YVTN_repeat-like_dom_sf"/>
</dbReference>
<keyword evidence="3" id="KW-0472">Membrane</keyword>
<dbReference type="PANTHER" id="PTHR47199">
    <property type="entry name" value="PHOTOSYSTEM II STABILITY/ASSEMBLY FACTOR HCF136, CHLOROPLASTIC"/>
    <property type="match status" value="1"/>
</dbReference>
<evidence type="ECO:0000256" key="2">
    <source>
        <dbReference type="ARBA" id="ARBA00023276"/>
    </source>
</evidence>
<reference evidence="5 6" key="1">
    <citation type="submission" date="2020-04" db="EMBL/GenBank/DDBJ databases">
        <title>Zoogloea sp. G-4-1-14 isolated from soil.</title>
        <authorList>
            <person name="Dahal R.H."/>
        </authorList>
    </citation>
    <scope>NUCLEOTIDE SEQUENCE [LARGE SCALE GENOMIC DNA]</scope>
    <source>
        <strain evidence="5 6">G-4-1-14</strain>
    </source>
</reference>
<sequence>MLKAINKLGPVARGLSATGTSSLPVLIIGGLLYAAFFVKAEPSIGNLASRPLERRDAFYSVAAPGGAVLWAAGSYGKIVRSEDGGKSWGVQDTPVVAHLQSISAWDARRAVAVGNRGVAVVTDDGGKSWKEVKVPRSEVANKLLQVRTYPDGVAWAVGEVGAVLKSTDYGATWERVQAEKDQAWNDIFFVGRNGWMVGEFGQIQRSTDAGQTWVSVASPVKNSLMSVYFRDADNGVAVGLAGTVLVSSDGGASWKEAPPLTREHLNCVIWDGSHWVAVGDKGIRVTSDEAGKDWKAARISDKDLSWRTQIVKTADDFVLAGANLAVLHQDELRILGRE</sequence>
<name>A0A848GC72_9RHOO</name>
<evidence type="ECO:0000259" key="4">
    <source>
        <dbReference type="Pfam" id="PF14870"/>
    </source>
</evidence>